<dbReference type="Proteomes" id="UP000822476">
    <property type="component" value="Unassembled WGS sequence"/>
</dbReference>
<dbReference type="EMBL" id="JTDE01020948">
    <property type="protein sequence ID" value="KAF7233600.1"/>
    <property type="molecule type" value="Genomic_DNA"/>
</dbReference>
<keyword evidence="2" id="KW-1185">Reference proteome</keyword>
<evidence type="ECO:0000313" key="2">
    <source>
        <dbReference type="Proteomes" id="UP000822476"/>
    </source>
</evidence>
<dbReference type="AlphaFoldDB" id="A0A8S9YG41"/>
<reference evidence="1" key="1">
    <citation type="submission" date="2019-07" db="EMBL/GenBank/DDBJ databases">
        <title>Annotation for the trematode Paragonimus miyazaki's.</title>
        <authorList>
            <person name="Choi Y.-J."/>
        </authorList>
    </citation>
    <scope>NUCLEOTIDE SEQUENCE</scope>
    <source>
        <strain evidence="1">Japan</strain>
    </source>
</reference>
<evidence type="ECO:0008006" key="3">
    <source>
        <dbReference type="Google" id="ProtNLM"/>
    </source>
</evidence>
<protein>
    <recommendedName>
        <fullName evidence="3">Reverse transcriptase</fullName>
    </recommendedName>
</protein>
<sequence>MSLLRSHRPPSYPLGKSWEYHSTGNDSSNAFFYAAINAGGLGIPHLQSRIPLNRKVRLDRHLASQNPLLHWALREPSIQSFHRLALKTTVIGGEVVTSKEQAEIAWRNSLWNTYDGAGLRDTPTLPQSHNWLRHPERLRPSTFIRAIKLPAGVLPTKSRRSRGRPAIHTQLTCRCGTAVESISHILQTCPITHDSRCRRHNDVVNSIAKTLRRKGVSFLLEPHIPFASSYLKPDLIVFKGNCVYIADIAICDPHRMTATIKSKKEKYGSSEAIKATSDFLQGWNRQFTRIIQAPIVFNNRGFLHPTSFHPLSCMDISKSQICDLCFLCICGSLKTYDAYMRGCDTMST</sequence>
<proteinExistence type="predicted"/>
<dbReference type="OrthoDB" id="6253936at2759"/>
<gene>
    <name evidence="1" type="ORF">EG68_08649</name>
</gene>
<comment type="caution">
    <text evidence="1">The sequence shown here is derived from an EMBL/GenBank/DDBJ whole genome shotgun (WGS) entry which is preliminary data.</text>
</comment>
<organism evidence="1 2">
    <name type="scientific">Paragonimus skrjabini miyazakii</name>
    <dbReference type="NCBI Taxonomy" id="59628"/>
    <lineage>
        <taxon>Eukaryota</taxon>
        <taxon>Metazoa</taxon>
        <taxon>Spiralia</taxon>
        <taxon>Lophotrochozoa</taxon>
        <taxon>Platyhelminthes</taxon>
        <taxon>Trematoda</taxon>
        <taxon>Digenea</taxon>
        <taxon>Plagiorchiida</taxon>
        <taxon>Troglotremata</taxon>
        <taxon>Troglotrematidae</taxon>
        <taxon>Paragonimus</taxon>
    </lineage>
</organism>
<name>A0A8S9YG41_9TREM</name>
<accession>A0A8S9YG41</accession>
<evidence type="ECO:0000313" key="1">
    <source>
        <dbReference type="EMBL" id="KAF7233600.1"/>
    </source>
</evidence>